<protein>
    <submittedName>
        <fullName evidence="1">Uncharacterized protein</fullName>
    </submittedName>
</protein>
<dbReference type="OrthoDB" id="1519509at2"/>
<accession>A1ZEK2</accession>
<reference evidence="1 2" key="1">
    <citation type="submission" date="2007-01" db="EMBL/GenBank/DDBJ databases">
        <authorList>
            <person name="Haygood M."/>
            <person name="Podell S."/>
            <person name="Anderson C."/>
            <person name="Hopkinson B."/>
            <person name="Roe K."/>
            <person name="Barbeau K."/>
            <person name="Gaasterland T."/>
            <person name="Ferriera S."/>
            <person name="Johnson J."/>
            <person name="Kravitz S."/>
            <person name="Beeson K."/>
            <person name="Sutton G."/>
            <person name="Rogers Y.-H."/>
            <person name="Friedman R."/>
            <person name="Frazier M."/>
            <person name="Venter J.C."/>
        </authorList>
    </citation>
    <scope>NUCLEOTIDE SEQUENCE [LARGE SCALE GENOMIC DNA]</scope>
    <source>
        <strain evidence="1 2">ATCC 23134</strain>
    </source>
</reference>
<evidence type="ECO:0000313" key="1">
    <source>
        <dbReference type="EMBL" id="EAY30954.1"/>
    </source>
</evidence>
<proteinExistence type="predicted"/>
<keyword evidence="2" id="KW-1185">Reference proteome</keyword>
<dbReference type="Proteomes" id="UP000004095">
    <property type="component" value="Unassembled WGS sequence"/>
</dbReference>
<dbReference type="EMBL" id="AAWS01000004">
    <property type="protein sequence ID" value="EAY30954.1"/>
    <property type="molecule type" value="Genomic_DNA"/>
</dbReference>
<gene>
    <name evidence="1" type="ORF">M23134_07361</name>
</gene>
<dbReference type="RefSeq" id="WP_002694096.1">
    <property type="nucleotide sequence ID" value="NZ_AAWS01000004.1"/>
</dbReference>
<name>A1ZEK2_MICM2</name>
<comment type="caution">
    <text evidence="1">The sequence shown here is derived from an EMBL/GenBank/DDBJ whole genome shotgun (WGS) entry which is preliminary data.</text>
</comment>
<organism evidence="1 2">
    <name type="scientific">Microscilla marina ATCC 23134</name>
    <dbReference type="NCBI Taxonomy" id="313606"/>
    <lineage>
        <taxon>Bacteria</taxon>
        <taxon>Pseudomonadati</taxon>
        <taxon>Bacteroidota</taxon>
        <taxon>Cytophagia</taxon>
        <taxon>Cytophagales</taxon>
        <taxon>Microscillaceae</taxon>
        <taxon>Microscilla</taxon>
    </lineage>
</organism>
<evidence type="ECO:0000313" key="2">
    <source>
        <dbReference type="Proteomes" id="UP000004095"/>
    </source>
</evidence>
<sequence length="233" mass="27272">MTLLNKDNPYIDDYYSWSFTVDKPLSKQPTRNKKHTKENFILLGKVIKILKNHELANSIRLSKPKGFNDVKDWQNFTQNYLKLHENLYKDISIKITCNGYIYDSQNKSFHFDNIISIILESTFSLSFDINVNHLAFLPCNPKTGAKQYDVWKHNASRLAKALQEIDSIKNELSCINDMEFFTKKANCVPSNIFYLSNMPYYAYVKHFEDDAELDEAPLHLLSSQDVWLRPPFN</sequence>
<dbReference type="AlphaFoldDB" id="A1ZEK2"/>